<sequence length="260" mass="29701">LYTTCQDSYTVLESHPILVVPTAQIISFTGGDGLVQQKGNKLVYGPFHQLEPNAYHELKCHFESTAPLITVTQLDRDLQVSHWGNNLAVEEHYAIRNDGAELEENFNRVRYMVSSQVHSATNMLKELTLELPAGASDAYFRDEIGNVSTSHFRQERDRSVLEIKPRFPLFGGWTYNWYHGYNVKLGAFLRTFDGQYILNVNFVENAKVMTIDHARLRIVLPEGATDVQVHTPMALDSIQHSKHFTNFDSTGRYQIILEKK</sequence>
<evidence type="ECO:0000256" key="9">
    <source>
        <dbReference type="ARBA" id="ARBA00023136"/>
    </source>
</evidence>
<comment type="pathway">
    <text evidence="3 10">Protein modification; protein glycosylation.</text>
</comment>
<dbReference type="PANTHER" id="PTHR21049:SF0">
    <property type="entry name" value="DOLICHYL-DIPHOSPHOOLIGOSACCHARIDE--PROTEIN GLYCOSYLTRANSFERASE SUBUNIT 1"/>
    <property type="match status" value="1"/>
</dbReference>
<feature type="non-terminal residue" evidence="11">
    <location>
        <position position="260"/>
    </location>
</feature>
<name>A0A163J0F1_ABSGL</name>
<organism evidence="11">
    <name type="scientific">Absidia glauca</name>
    <name type="common">Pin mould</name>
    <dbReference type="NCBI Taxonomy" id="4829"/>
    <lineage>
        <taxon>Eukaryota</taxon>
        <taxon>Fungi</taxon>
        <taxon>Fungi incertae sedis</taxon>
        <taxon>Mucoromycota</taxon>
        <taxon>Mucoromycotina</taxon>
        <taxon>Mucoromycetes</taxon>
        <taxon>Mucorales</taxon>
        <taxon>Cunninghamellaceae</taxon>
        <taxon>Absidia</taxon>
    </lineage>
</organism>
<comment type="similarity">
    <text evidence="4 10">Belongs to the OST1 family.</text>
</comment>
<comment type="function">
    <text evidence="1 10">Subunit of the oligosaccharyl transferase (OST) complex that catalyzes the initial transfer of a defined glycan (Glc(3)Man(9)GlcNAc(2) in eukaryotes) from the lipid carrier dolichol-pyrophosphate to an asparagine residue within an Asn-X-Ser/Thr consensus motif in nascent polypeptide chains, the first step in protein N-glycosylation. N-glycosylation occurs cotranslationally and the complex associates with the Sec61 complex at the channel-forming translocon complex that mediates protein translocation across the endoplasmic reticulum (ER). All subunits are required for a maximal enzyme activity.</text>
</comment>
<dbReference type="STRING" id="4829.A0A163J0F1"/>
<keyword evidence="8" id="KW-1133">Transmembrane helix</keyword>
<comment type="subcellular location">
    <subcellularLocation>
        <location evidence="2 10">Endoplasmic reticulum membrane</location>
        <topology evidence="2 10">Single-pass type I membrane protein</topology>
    </subcellularLocation>
</comment>
<dbReference type="FunCoup" id="A0A163J0F1">
    <property type="interactions" value="966"/>
</dbReference>
<dbReference type="OMA" id="LECHYEY"/>
<evidence type="ECO:0000256" key="4">
    <source>
        <dbReference type="ARBA" id="ARBA00008905"/>
    </source>
</evidence>
<evidence type="ECO:0000313" key="11">
    <source>
        <dbReference type="EMBL" id="SAL96432.1"/>
    </source>
</evidence>
<keyword evidence="6" id="KW-0732">Signal</keyword>
<dbReference type="GO" id="GO:0018279">
    <property type="term" value="P:protein N-linked glycosylation via asparagine"/>
    <property type="evidence" value="ECO:0007669"/>
    <property type="project" value="TreeGrafter"/>
</dbReference>
<dbReference type="InterPro" id="IPR007676">
    <property type="entry name" value="Ribophorin_I"/>
</dbReference>
<evidence type="ECO:0000256" key="7">
    <source>
        <dbReference type="ARBA" id="ARBA00022824"/>
    </source>
</evidence>
<evidence type="ECO:0000313" key="12">
    <source>
        <dbReference type="Proteomes" id="UP000078561"/>
    </source>
</evidence>
<dbReference type="Pfam" id="PF04597">
    <property type="entry name" value="Ribophorin_I"/>
    <property type="match status" value="1"/>
</dbReference>
<evidence type="ECO:0000256" key="3">
    <source>
        <dbReference type="ARBA" id="ARBA00004922"/>
    </source>
</evidence>
<evidence type="ECO:0000256" key="1">
    <source>
        <dbReference type="ARBA" id="ARBA00002791"/>
    </source>
</evidence>
<evidence type="ECO:0000256" key="10">
    <source>
        <dbReference type="RuleBase" id="RU361143"/>
    </source>
</evidence>
<dbReference type="EMBL" id="LT551055">
    <property type="protein sequence ID" value="SAL96432.1"/>
    <property type="molecule type" value="Genomic_DNA"/>
</dbReference>
<evidence type="ECO:0000256" key="6">
    <source>
        <dbReference type="ARBA" id="ARBA00022729"/>
    </source>
</evidence>
<evidence type="ECO:0000256" key="8">
    <source>
        <dbReference type="ARBA" id="ARBA00022989"/>
    </source>
</evidence>
<dbReference type="InParanoid" id="A0A163J0F1"/>
<keyword evidence="7 10" id="KW-0256">Endoplasmic reticulum</keyword>
<keyword evidence="12" id="KW-1185">Reference proteome</keyword>
<proteinExistence type="inferred from homology"/>
<gene>
    <name evidence="11" type="primary">ABSGL_01839.1 scaffold 2408</name>
</gene>
<dbReference type="AlphaFoldDB" id="A0A163J0F1"/>
<dbReference type="OrthoDB" id="310030at2759"/>
<keyword evidence="5" id="KW-0812">Transmembrane</keyword>
<keyword evidence="9" id="KW-0472">Membrane</keyword>
<evidence type="ECO:0000256" key="2">
    <source>
        <dbReference type="ARBA" id="ARBA00004115"/>
    </source>
</evidence>
<dbReference type="UniPathway" id="UPA00378"/>
<protein>
    <recommendedName>
        <fullName evidence="10">Dolichyl-diphosphooligosaccharide--protein glycosyltransferase subunit 1</fullName>
    </recommendedName>
</protein>
<evidence type="ECO:0000256" key="5">
    <source>
        <dbReference type="ARBA" id="ARBA00022692"/>
    </source>
</evidence>
<accession>A0A163J0F1</accession>
<dbReference type="GO" id="GO:0008250">
    <property type="term" value="C:oligosaccharyltransferase complex"/>
    <property type="evidence" value="ECO:0007669"/>
    <property type="project" value="UniProtKB-UniRule"/>
</dbReference>
<dbReference type="PANTHER" id="PTHR21049">
    <property type="entry name" value="RIBOPHORIN I"/>
    <property type="match status" value="1"/>
</dbReference>
<feature type="non-terminal residue" evidence="11">
    <location>
        <position position="1"/>
    </location>
</feature>
<dbReference type="Proteomes" id="UP000078561">
    <property type="component" value="Unassembled WGS sequence"/>
</dbReference>
<comment type="subunit">
    <text evidence="10">Component of the oligosaccharyltransferase (OST) complex.</text>
</comment>
<reference evidence="11" key="1">
    <citation type="submission" date="2016-04" db="EMBL/GenBank/DDBJ databases">
        <authorList>
            <person name="Evans L.H."/>
            <person name="Alamgir A."/>
            <person name="Owens N."/>
            <person name="Weber N.D."/>
            <person name="Virtaneva K."/>
            <person name="Barbian K."/>
            <person name="Babar A."/>
            <person name="Rosenke K."/>
        </authorList>
    </citation>
    <scope>NUCLEOTIDE SEQUENCE [LARGE SCALE GENOMIC DNA]</scope>
    <source>
        <strain evidence="11">CBS 101.48</strain>
    </source>
</reference>